<dbReference type="InterPro" id="IPR035937">
    <property type="entry name" value="FPG_N"/>
</dbReference>
<evidence type="ECO:0000256" key="5">
    <source>
        <dbReference type="ARBA" id="ARBA00022723"/>
    </source>
</evidence>
<feature type="domain" description="FPG-type" evidence="17">
    <location>
        <begin position="241"/>
        <end position="279"/>
    </location>
</feature>
<keyword evidence="13" id="KW-0511">Multifunctional enzyme</keyword>
<evidence type="ECO:0000313" key="19">
    <source>
        <dbReference type="EMBL" id="SYV93215.1"/>
    </source>
</evidence>
<dbReference type="FunFam" id="1.10.8.50:FF:000003">
    <property type="entry name" value="Formamidopyrimidine-DNA glycosylase"/>
    <property type="match status" value="1"/>
</dbReference>
<dbReference type="CDD" id="cd08966">
    <property type="entry name" value="EcFpg-like_N"/>
    <property type="match status" value="1"/>
</dbReference>
<dbReference type="GO" id="GO:0008270">
    <property type="term" value="F:zinc ion binding"/>
    <property type="evidence" value="ECO:0007669"/>
    <property type="project" value="UniProtKB-KW"/>
</dbReference>
<dbReference type="GeneID" id="93530232"/>
<evidence type="ECO:0000256" key="4">
    <source>
        <dbReference type="ARBA" id="ARBA00011245"/>
    </source>
</evidence>
<comment type="cofactor">
    <cofactor evidence="2">
        <name>Zn(2+)</name>
        <dbReference type="ChEBI" id="CHEBI:29105"/>
    </cofactor>
</comment>
<evidence type="ECO:0000256" key="13">
    <source>
        <dbReference type="ARBA" id="ARBA00023268"/>
    </source>
</evidence>
<evidence type="ECO:0000313" key="20">
    <source>
        <dbReference type="Proteomes" id="UP000259328"/>
    </source>
</evidence>
<gene>
    <name evidence="19" type="primary">fpg</name>
    <name evidence="19" type="ORF">NCTC10124_00946</name>
</gene>
<evidence type="ECO:0000256" key="12">
    <source>
        <dbReference type="ARBA" id="ARBA00023239"/>
    </source>
</evidence>
<evidence type="ECO:0000256" key="15">
    <source>
        <dbReference type="ARBA" id="ARBA00044632"/>
    </source>
</evidence>
<dbReference type="InterPro" id="IPR015887">
    <property type="entry name" value="DNA_glyclase_Znf_dom_DNA_BS"/>
</dbReference>
<keyword evidence="10" id="KW-0238">DNA-binding</keyword>
<dbReference type="SUPFAM" id="SSF46946">
    <property type="entry name" value="S13-like H2TH domain"/>
    <property type="match status" value="1"/>
</dbReference>
<evidence type="ECO:0000256" key="10">
    <source>
        <dbReference type="ARBA" id="ARBA00023125"/>
    </source>
</evidence>
<dbReference type="AlphaFoldDB" id="A0A3B0PEF2"/>
<proteinExistence type="inferred from homology"/>
<dbReference type="InterPro" id="IPR010979">
    <property type="entry name" value="Ribosomal_uS13-like_H2TH"/>
</dbReference>
<keyword evidence="8 19" id="KW-0378">Hydrolase</keyword>
<comment type="similarity">
    <text evidence="3">Belongs to the FPG family.</text>
</comment>
<keyword evidence="7 16" id="KW-0863">Zinc-finger</keyword>
<dbReference type="InterPro" id="IPR015886">
    <property type="entry name" value="H2TH_FPG"/>
</dbReference>
<dbReference type="SMART" id="SM00898">
    <property type="entry name" value="Fapy_DNA_glyco"/>
    <property type="match status" value="1"/>
</dbReference>
<dbReference type="InterPro" id="IPR000214">
    <property type="entry name" value="Znf_DNA_glyclase/AP_lyase"/>
</dbReference>
<comment type="catalytic activity">
    <reaction evidence="15">
        <text>2'-deoxyribonucleotide-(2'-deoxyribose 5'-phosphate)-2'-deoxyribonucleotide-DNA = a 3'-end 2'-deoxyribonucleotide-(2,3-dehydro-2,3-deoxyribose 5'-phosphate)-DNA + a 5'-end 5'-phospho-2'-deoxyribonucleoside-DNA + H(+)</text>
        <dbReference type="Rhea" id="RHEA:66592"/>
        <dbReference type="Rhea" id="RHEA-COMP:13180"/>
        <dbReference type="Rhea" id="RHEA-COMP:16897"/>
        <dbReference type="Rhea" id="RHEA-COMP:17067"/>
        <dbReference type="ChEBI" id="CHEBI:15378"/>
        <dbReference type="ChEBI" id="CHEBI:136412"/>
        <dbReference type="ChEBI" id="CHEBI:157695"/>
        <dbReference type="ChEBI" id="CHEBI:167181"/>
        <dbReference type="EC" id="4.2.99.18"/>
    </reaction>
</comment>
<keyword evidence="12" id="KW-0456">Lyase</keyword>
<comment type="subunit">
    <text evidence="4">Monomer.</text>
</comment>
<evidence type="ECO:0000259" key="17">
    <source>
        <dbReference type="PROSITE" id="PS51066"/>
    </source>
</evidence>
<dbReference type="NCBIfam" id="TIGR00577">
    <property type="entry name" value="fpg"/>
    <property type="match status" value="1"/>
</dbReference>
<evidence type="ECO:0000256" key="7">
    <source>
        <dbReference type="ARBA" id="ARBA00022771"/>
    </source>
</evidence>
<dbReference type="GO" id="GO:0006284">
    <property type="term" value="P:base-excision repair"/>
    <property type="evidence" value="ECO:0007669"/>
    <property type="project" value="InterPro"/>
</dbReference>
<evidence type="ECO:0000259" key="18">
    <source>
        <dbReference type="PROSITE" id="PS51068"/>
    </source>
</evidence>
<dbReference type="GO" id="GO:0003684">
    <property type="term" value="F:damaged DNA binding"/>
    <property type="evidence" value="ECO:0007669"/>
    <property type="project" value="InterPro"/>
</dbReference>
<comment type="catalytic activity">
    <reaction evidence="1">
        <text>Hydrolysis of DNA containing ring-opened 7-methylguanine residues, releasing 2,6-diamino-4-hydroxy-5-(N-methyl)formamidopyrimidine.</text>
        <dbReference type="EC" id="3.2.2.23"/>
    </reaction>
</comment>
<evidence type="ECO:0000256" key="6">
    <source>
        <dbReference type="ARBA" id="ARBA00022763"/>
    </source>
</evidence>
<reference evidence="20" key="1">
    <citation type="submission" date="2018-06" db="EMBL/GenBank/DDBJ databases">
        <authorList>
            <consortium name="Pathogen Informatics"/>
        </authorList>
    </citation>
    <scope>NUCLEOTIDE SEQUENCE [LARGE SCALE GENOMIC DNA]</scope>
    <source>
        <strain evidence="20">NCTC10124</strain>
    </source>
</reference>
<dbReference type="GO" id="GO:0140078">
    <property type="term" value="F:class I DNA-(apurinic or apyrimidinic site) endonuclease activity"/>
    <property type="evidence" value="ECO:0007669"/>
    <property type="project" value="UniProtKB-EC"/>
</dbReference>
<evidence type="ECO:0000256" key="9">
    <source>
        <dbReference type="ARBA" id="ARBA00022833"/>
    </source>
</evidence>
<dbReference type="SUPFAM" id="SSF81624">
    <property type="entry name" value="N-terminal domain of MutM-like DNA repair proteins"/>
    <property type="match status" value="1"/>
</dbReference>
<keyword evidence="5" id="KW-0479">Metal-binding</keyword>
<evidence type="ECO:0000256" key="14">
    <source>
        <dbReference type="ARBA" id="ARBA00023295"/>
    </source>
</evidence>
<keyword evidence="14 19" id="KW-0326">Glycosidase</keyword>
<accession>A0A3B0PEF2</accession>
<dbReference type="NCBIfam" id="NF002211">
    <property type="entry name" value="PRK01103.1"/>
    <property type="match status" value="1"/>
</dbReference>
<feature type="domain" description="Formamidopyrimidine-DNA glycosylase catalytic" evidence="18">
    <location>
        <begin position="2"/>
        <end position="118"/>
    </location>
</feature>
<protein>
    <submittedName>
        <fullName evidence="19">Foramidopyrimidine DNA gycosylase</fullName>
        <ecNumber evidence="19">3.2.2.23</ecNumber>
    </submittedName>
</protein>
<dbReference type="Gene3D" id="1.10.8.50">
    <property type="match status" value="1"/>
</dbReference>
<dbReference type="PANTHER" id="PTHR22993">
    <property type="entry name" value="FORMAMIDOPYRIMIDINE-DNA GLYCOSYLASE"/>
    <property type="match status" value="1"/>
</dbReference>
<dbReference type="PROSITE" id="PS01242">
    <property type="entry name" value="ZF_FPG_1"/>
    <property type="match status" value="1"/>
</dbReference>
<dbReference type="GO" id="GO:0034039">
    <property type="term" value="F:8-oxo-7,8-dihydroguanine DNA N-glycosylase activity"/>
    <property type="evidence" value="ECO:0007669"/>
    <property type="project" value="TreeGrafter"/>
</dbReference>
<dbReference type="GO" id="GO:0003690">
    <property type="term" value="F:double-stranded DNA binding"/>
    <property type="evidence" value="ECO:0007669"/>
    <property type="project" value="UniProtKB-ARBA"/>
</dbReference>
<dbReference type="SUPFAM" id="SSF57716">
    <property type="entry name" value="Glucocorticoid receptor-like (DNA-binding domain)"/>
    <property type="match status" value="1"/>
</dbReference>
<dbReference type="PROSITE" id="PS51068">
    <property type="entry name" value="FPG_CAT"/>
    <property type="match status" value="1"/>
</dbReference>
<dbReference type="EC" id="3.2.2.23" evidence="19"/>
<keyword evidence="11" id="KW-0234">DNA repair</keyword>
<dbReference type="InterPro" id="IPR012319">
    <property type="entry name" value="FPG_cat"/>
</dbReference>
<organism evidence="19 20">
    <name type="scientific">Mycoplasmopsis synoviae</name>
    <name type="common">Mycoplasma synoviae</name>
    <dbReference type="NCBI Taxonomy" id="2109"/>
    <lineage>
        <taxon>Bacteria</taxon>
        <taxon>Bacillati</taxon>
        <taxon>Mycoplasmatota</taxon>
        <taxon>Mycoplasmoidales</taxon>
        <taxon>Metamycoplasmataceae</taxon>
        <taxon>Mycoplasmopsis</taxon>
    </lineage>
</organism>
<evidence type="ECO:0000256" key="2">
    <source>
        <dbReference type="ARBA" id="ARBA00001947"/>
    </source>
</evidence>
<dbReference type="SMART" id="SM01232">
    <property type="entry name" value="H2TH"/>
    <property type="match status" value="1"/>
</dbReference>
<dbReference type="InterPro" id="IPR020629">
    <property type="entry name" value="FPG_Glyclase"/>
</dbReference>
<evidence type="ECO:0000256" key="8">
    <source>
        <dbReference type="ARBA" id="ARBA00022801"/>
    </source>
</evidence>
<dbReference type="RefSeq" id="WP_020002880.1">
    <property type="nucleotide sequence ID" value="NZ_CP082192.1"/>
</dbReference>
<keyword evidence="9" id="KW-0862">Zinc</keyword>
<dbReference type="Proteomes" id="UP000259328">
    <property type="component" value="Chromosome"/>
</dbReference>
<keyword evidence="6" id="KW-0227">DNA damage</keyword>
<dbReference type="Pfam" id="PF06831">
    <property type="entry name" value="H2TH"/>
    <property type="match status" value="1"/>
</dbReference>
<dbReference type="Gene3D" id="3.20.190.10">
    <property type="entry name" value="MutM-like, N-terminal"/>
    <property type="match status" value="1"/>
</dbReference>
<dbReference type="EMBL" id="LS991953">
    <property type="protein sequence ID" value="SYV93215.1"/>
    <property type="molecule type" value="Genomic_DNA"/>
</dbReference>
<dbReference type="PROSITE" id="PS51066">
    <property type="entry name" value="ZF_FPG_2"/>
    <property type="match status" value="1"/>
</dbReference>
<evidence type="ECO:0000256" key="16">
    <source>
        <dbReference type="PROSITE-ProRule" id="PRU00391"/>
    </source>
</evidence>
<evidence type="ECO:0000256" key="1">
    <source>
        <dbReference type="ARBA" id="ARBA00001668"/>
    </source>
</evidence>
<sequence>MPEYPEVTVVCQSLSKLLLGKKINNCELLSEKFAKNSSVKDFEEFFNNKTFKKINNTGKFIEFIFDDKSRAIVHLRMEGKFFIRKTSDLEKYRFKHDHIYFHLGNDESLAYNDSRGFGSFETISKENKLSVKEIKNLANLPKDVDIDYLYKKLQNTTRSIKTILLDQKLVLGIGNIYADETLFASKIFPMEKAKNLSKAQLKTLMDNAQRIMDESIKLGGSTVHSYQSVNGIDGKFQQRLKVYGRAKLNCLECGNFVKKVKLDFKQNGRGTSYCPSCQNEK</sequence>
<evidence type="ECO:0000256" key="11">
    <source>
        <dbReference type="ARBA" id="ARBA00023204"/>
    </source>
</evidence>
<evidence type="ECO:0000256" key="3">
    <source>
        <dbReference type="ARBA" id="ARBA00009409"/>
    </source>
</evidence>
<dbReference type="PANTHER" id="PTHR22993:SF9">
    <property type="entry name" value="FORMAMIDOPYRIMIDINE-DNA GLYCOSYLASE"/>
    <property type="match status" value="1"/>
</dbReference>
<name>A0A3B0PEF2_MYCSY</name>
<dbReference type="Pfam" id="PF01149">
    <property type="entry name" value="Fapy_DNA_glyco"/>
    <property type="match status" value="1"/>
</dbReference>